<feature type="non-terminal residue" evidence="7">
    <location>
        <position position="233"/>
    </location>
</feature>
<comment type="caution">
    <text evidence="7">The sequence shown here is derived from an EMBL/GenBank/DDBJ whole genome shotgun (WGS) entry which is preliminary data.</text>
</comment>
<dbReference type="GO" id="GO:0004788">
    <property type="term" value="F:thiamine diphosphokinase activity"/>
    <property type="evidence" value="ECO:0007669"/>
    <property type="project" value="InterPro"/>
</dbReference>
<dbReference type="Gene3D" id="3.40.50.10240">
    <property type="entry name" value="Thiamin pyrophosphokinase, catalytic domain"/>
    <property type="match status" value="2"/>
</dbReference>
<evidence type="ECO:0000256" key="4">
    <source>
        <dbReference type="ARBA" id="ARBA00022840"/>
    </source>
</evidence>
<dbReference type="GO" id="GO:0005524">
    <property type="term" value="F:ATP binding"/>
    <property type="evidence" value="ECO:0007669"/>
    <property type="project" value="UniProtKB-KW"/>
</dbReference>
<dbReference type="AlphaFoldDB" id="A0A9D9NQ32"/>
<feature type="compositionally biased region" description="Low complexity" evidence="5">
    <location>
        <begin position="134"/>
        <end position="147"/>
    </location>
</feature>
<evidence type="ECO:0000256" key="5">
    <source>
        <dbReference type="SAM" id="MobiDB-lite"/>
    </source>
</evidence>
<proteinExistence type="predicted"/>
<dbReference type="Proteomes" id="UP000823772">
    <property type="component" value="Unassembled WGS sequence"/>
</dbReference>
<dbReference type="GO" id="GO:0009229">
    <property type="term" value="P:thiamine diphosphate biosynthetic process"/>
    <property type="evidence" value="ECO:0007669"/>
    <property type="project" value="InterPro"/>
</dbReference>
<keyword evidence="4" id="KW-0067">ATP-binding</keyword>
<organism evidence="7 8">
    <name type="scientific">Candidatus Merdivivens faecigallinarum</name>
    <dbReference type="NCBI Taxonomy" id="2840871"/>
    <lineage>
        <taxon>Bacteria</taxon>
        <taxon>Pseudomonadati</taxon>
        <taxon>Bacteroidota</taxon>
        <taxon>Bacteroidia</taxon>
        <taxon>Bacteroidales</taxon>
        <taxon>Muribaculaceae</taxon>
        <taxon>Muribaculaceae incertae sedis</taxon>
        <taxon>Candidatus Merdivivens</taxon>
    </lineage>
</organism>
<name>A0A9D9NQ32_9BACT</name>
<evidence type="ECO:0000256" key="3">
    <source>
        <dbReference type="ARBA" id="ARBA00022777"/>
    </source>
</evidence>
<protein>
    <recommendedName>
        <fullName evidence="6">Thiamin pyrophosphokinase catalytic domain-containing protein</fullName>
    </recommendedName>
</protein>
<evidence type="ECO:0000313" key="8">
    <source>
        <dbReference type="Proteomes" id="UP000823772"/>
    </source>
</evidence>
<dbReference type="Pfam" id="PF04263">
    <property type="entry name" value="TPK_catalytic"/>
    <property type="match status" value="1"/>
</dbReference>
<sequence>MDRTANIGDIAIIGNGGFPRKKAIYGFICKCRLVIFCDGAFSRFTAAKDPYGLKERILSLPCIVTGDMDSIKPEMKGFLSAKGVLKPNPDQETNDQTKAFETAMDWISKDIRRRQHTVAASAPDNAQDIPDNSADVPNNAPDVPDNAPASYRYRINFIGATGLREDHTIGNMGLLMEYAGHKAVKDGQVSLRMISDYCIAFPMTGSGSFECGTGRAVSVFSPDSSLRLVSDGL</sequence>
<evidence type="ECO:0000259" key="6">
    <source>
        <dbReference type="Pfam" id="PF04263"/>
    </source>
</evidence>
<accession>A0A9D9NQ32</accession>
<dbReference type="SUPFAM" id="SSF63999">
    <property type="entry name" value="Thiamin pyrophosphokinase, catalytic domain"/>
    <property type="match status" value="1"/>
</dbReference>
<gene>
    <name evidence="7" type="ORF">IAC87_03795</name>
</gene>
<reference evidence="7" key="1">
    <citation type="submission" date="2020-10" db="EMBL/GenBank/DDBJ databases">
        <authorList>
            <person name="Gilroy R."/>
        </authorList>
    </citation>
    <scope>NUCLEOTIDE SEQUENCE</scope>
    <source>
        <strain evidence="7">B3-2255</strain>
    </source>
</reference>
<evidence type="ECO:0000313" key="7">
    <source>
        <dbReference type="EMBL" id="MBO8481652.1"/>
    </source>
</evidence>
<dbReference type="GO" id="GO:0016301">
    <property type="term" value="F:kinase activity"/>
    <property type="evidence" value="ECO:0007669"/>
    <property type="project" value="UniProtKB-KW"/>
</dbReference>
<keyword evidence="1" id="KW-0808">Transferase</keyword>
<feature type="region of interest" description="Disordered" evidence="5">
    <location>
        <begin position="117"/>
        <end position="147"/>
    </location>
</feature>
<dbReference type="InterPro" id="IPR036759">
    <property type="entry name" value="TPK_catalytic_sf"/>
</dbReference>
<keyword evidence="3" id="KW-0418">Kinase</keyword>
<reference evidence="7" key="2">
    <citation type="journal article" date="2021" name="PeerJ">
        <title>Extensive microbial diversity within the chicken gut microbiome revealed by metagenomics and culture.</title>
        <authorList>
            <person name="Gilroy R."/>
            <person name="Ravi A."/>
            <person name="Getino M."/>
            <person name="Pursley I."/>
            <person name="Horton D.L."/>
            <person name="Alikhan N.F."/>
            <person name="Baker D."/>
            <person name="Gharbi K."/>
            <person name="Hall N."/>
            <person name="Watson M."/>
            <person name="Adriaenssens E.M."/>
            <person name="Foster-Nyarko E."/>
            <person name="Jarju S."/>
            <person name="Secka A."/>
            <person name="Antonio M."/>
            <person name="Oren A."/>
            <person name="Chaudhuri R.R."/>
            <person name="La Ragione R."/>
            <person name="Hildebrand F."/>
            <person name="Pallen M.J."/>
        </authorList>
    </citation>
    <scope>NUCLEOTIDE SEQUENCE</scope>
    <source>
        <strain evidence="7">B3-2255</strain>
    </source>
</reference>
<feature type="domain" description="Thiamin pyrophosphokinase catalytic" evidence="6">
    <location>
        <begin position="30"/>
        <end position="179"/>
    </location>
</feature>
<dbReference type="EMBL" id="JADILY010000080">
    <property type="protein sequence ID" value="MBO8481652.1"/>
    <property type="molecule type" value="Genomic_DNA"/>
</dbReference>
<evidence type="ECO:0000256" key="1">
    <source>
        <dbReference type="ARBA" id="ARBA00022679"/>
    </source>
</evidence>
<evidence type="ECO:0000256" key="2">
    <source>
        <dbReference type="ARBA" id="ARBA00022741"/>
    </source>
</evidence>
<dbReference type="InterPro" id="IPR007371">
    <property type="entry name" value="TPK_catalytic"/>
</dbReference>
<keyword evidence="2" id="KW-0547">Nucleotide-binding</keyword>